<reference evidence="2" key="1">
    <citation type="submission" date="2017-01" db="EMBL/GenBank/DDBJ databases">
        <authorList>
            <person name="Wang Y."/>
            <person name="White M."/>
            <person name="Kvist S."/>
            <person name="Moncalvo J.-M."/>
        </authorList>
    </citation>
    <scope>NUCLEOTIDE SEQUENCE [LARGE SCALE GENOMIC DNA]</scope>
    <source>
        <strain evidence="2">COL-18-3</strain>
    </source>
</reference>
<dbReference type="AlphaFoldDB" id="A0A1R1PCY8"/>
<organism evidence="1 2">
    <name type="scientific">Zancudomyces culisetae</name>
    <name type="common">Gut fungus</name>
    <name type="synonym">Smittium culisetae</name>
    <dbReference type="NCBI Taxonomy" id="1213189"/>
    <lineage>
        <taxon>Eukaryota</taxon>
        <taxon>Fungi</taxon>
        <taxon>Fungi incertae sedis</taxon>
        <taxon>Zoopagomycota</taxon>
        <taxon>Kickxellomycotina</taxon>
        <taxon>Harpellomycetes</taxon>
        <taxon>Harpellales</taxon>
        <taxon>Legeriomycetaceae</taxon>
        <taxon>Zancudomyces</taxon>
    </lineage>
</organism>
<sequence>MNRLECLSCASILLIDPSSVDTDYHYDVSLDSPIDDFADELYNK</sequence>
<evidence type="ECO:0000313" key="2">
    <source>
        <dbReference type="Proteomes" id="UP000188320"/>
    </source>
</evidence>
<keyword evidence="2" id="KW-1185">Reference proteome</keyword>
<dbReference type="Proteomes" id="UP000188320">
    <property type="component" value="Unassembled WGS sequence"/>
</dbReference>
<feature type="non-terminal residue" evidence="1">
    <location>
        <position position="44"/>
    </location>
</feature>
<accession>A0A1R1PCY8</accession>
<name>A0A1R1PCY8_ZANCU</name>
<dbReference type="EMBL" id="LSSK01001762">
    <property type="protein sequence ID" value="OMH78847.1"/>
    <property type="molecule type" value="Genomic_DNA"/>
</dbReference>
<protein>
    <submittedName>
        <fullName evidence="1">Uncharacterized protein</fullName>
    </submittedName>
</protein>
<gene>
    <name evidence="1" type="ORF">AX774_g7753</name>
</gene>
<proteinExistence type="predicted"/>
<evidence type="ECO:0000313" key="1">
    <source>
        <dbReference type="EMBL" id="OMH78847.1"/>
    </source>
</evidence>
<comment type="caution">
    <text evidence="1">The sequence shown here is derived from an EMBL/GenBank/DDBJ whole genome shotgun (WGS) entry which is preliminary data.</text>
</comment>